<keyword evidence="8" id="KW-1185">Reference proteome</keyword>
<dbReference type="GO" id="GO:0005509">
    <property type="term" value="F:calcium ion binding"/>
    <property type="evidence" value="ECO:0007669"/>
    <property type="project" value="InterPro"/>
</dbReference>
<keyword evidence="4" id="KW-0378">Hydrolase</keyword>
<evidence type="ECO:0000256" key="2">
    <source>
        <dbReference type="ARBA" id="ARBA00012662"/>
    </source>
</evidence>
<dbReference type="Pfam" id="PF00754">
    <property type="entry name" value="F5_F8_type_C"/>
    <property type="match status" value="1"/>
</dbReference>
<organism evidence="7 8">
    <name type="scientific">Tessaracoccus aquimaris</name>
    <dbReference type="NCBI Taxonomy" id="1332264"/>
    <lineage>
        <taxon>Bacteria</taxon>
        <taxon>Bacillati</taxon>
        <taxon>Actinomycetota</taxon>
        <taxon>Actinomycetes</taxon>
        <taxon>Propionibacteriales</taxon>
        <taxon>Propionibacteriaceae</taxon>
        <taxon>Tessaracoccus</taxon>
    </lineage>
</organism>
<dbReference type="SUPFAM" id="SSF49313">
    <property type="entry name" value="Cadherin-like"/>
    <property type="match status" value="2"/>
</dbReference>
<keyword evidence="5" id="KW-0326">Glycosidase</keyword>
<dbReference type="InterPro" id="IPR000933">
    <property type="entry name" value="Glyco_hydro_29"/>
</dbReference>
<gene>
    <name evidence="7" type="ORF">BW730_09120</name>
</gene>
<dbReference type="SUPFAM" id="SSF49785">
    <property type="entry name" value="Galactose-binding domain-like"/>
    <property type="match status" value="1"/>
</dbReference>
<dbReference type="Proteomes" id="UP000188145">
    <property type="component" value="Chromosome"/>
</dbReference>
<dbReference type="KEGG" id="tes:BW730_09120"/>
<dbReference type="Gene3D" id="2.60.120.260">
    <property type="entry name" value="Galactose-binding domain-like"/>
    <property type="match status" value="1"/>
</dbReference>
<evidence type="ECO:0000256" key="3">
    <source>
        <dbReference type="ARBA" id="ARBA00022729"/>
    </source>
</evidence>
<dbReference type="Gene3D" id="2.60.120.200">
    <property type="match status" value="1"/>
</dbReference>
<dbReference type="GO" id="GO:0016020">
    <property type="term" value="C:membrane"/>
    <property type="evidence" value="ECO:0007669"/>
    <property type="project" value="InterPro"/>
</dbReference>
<comment type="similarity">
    <text evidence="1">Belongs to the glycosyl hydrolase 29 family.</text>
</comment>
<dbReference type="InterPro" id="IPR008979">
    <property type="entry name" value="Galactose-bd-like_sf"/>
</dbReference>
<sequence length="1228" mass="128396">MSFGGSLVGTTQYTTQGDEAQRGVLHRIAGGEEQVPEGVRLAGGTQGLRFDAADLDLAAGSQSYVMESRFTATAAPELSTYLSAGGNVFVRAQNGKLRYGYSSNATGKWVDSFKEAALPALDKEHALSLHYRATDAGVTVDLSLDGEALPAVTGTSPANVSTGLSKAFGFGNEVNPAGGNRGFVGAIHQVRVNATDGTGDRFELQPRPAATETMLLGFDGSVDAGAYTPAAGELAAGSVKALGGATVAGSALTLTGGGQALTFTPTSNPMPDQDIAAGFVAEAEFTPTGAQSELGTLIGVGGNFYVRFSGGALQYGYSGNNGKWVEYRAAAGELTAGEKHVVSVAYIPEAAGGARVLLWVDGYAQPELKGALLSRQSASRGVVAFGNEANPGAQTRGFKGSIDRARFALLNGEFKDAAFTFQSLKPPVSCDPVEVVPGNYVPVSRTDCDDNIIKKASAVRPTEGQLDWQELQLTGFMHFGINTFYNQEWGNGKEDPSRFNPTGTVDVDAWAKTLRDEGFKMGILTLKHHDGFQLWPSRYSSFTVANTPWLDGEGDIMADYAKAAKKYGLKVGVYLSPADSWAEHAGIFANGSPKSMRTIPTLVEGDDRAGKDLPTFEYEATDYGQYFLNQLYEVLTEYGEIDEVWFDGAGGNTSGSEKFDYVAYYDLIHKLQPGAQIAVGGPDVRWVGNEAGYARDAEWGAVPIKMTTIGDKIGGVLPAMPKAADDAWVINAVKSGGANALHWWPAEADMKLTGGWFAHPGDSPKSGAALLNSHWDRTVGQSAVMLLNVPPTTAGSFAPSSVAALESFSSLRRQAYGDNAALGASATAGQADASAVTDGNLRSSWLSETGEDRTPITVDLGQPSTVSRMSLAEDTLDHGQQVRSFTVEYLNGDTWVQAATGTTIGVSRIVKLANPVTAQQWRITVTSARGQYAIADWSLYRQAATDPGKPTELWIDCSAPTAGSGTKDRPINSLEQLRQLDLAPGADLHVKSGTACEASTASLWAYGTADNPVVVDTYDGFDLPTIGGRPATEWFEGRGGDHVEAFLRITANEAPVVEAIPDATFVEGTPVALAVRASDPDGPLGYAATGLPEGVTIDAATGEIAGVSQAVGEHRIAVTVTDALGAASTAEFTLAVTAQVSGEGPVISPVADQVANKGRPFSLKVKASGQPRPLEHAATGLPAGLSMHPRSGVITGKPSVTGTFDVVVTVTNAAGAAATATFTIRVAG</sequence>
<dbReference type="EMBL" id="CP019606">
    <property type="protein sequence ID" value="AQP47631.1"/>
    <property type="molecule type" value="Genomic_DNA"/>
</dbReference>
<dbReference type="SMART" id="SM00812">
    <property type="entry name" value="Alpha_L_fucos"/>
    <property type="match status" value="1"/>
</dbReference>
<dbReference type="InterPro" id="IPR000421">
    <property type="entry name" value="FA58C"/>
</dbReference>
<dbReference type="GO" id="GO:0005764">
    <property type="term" value="C:lysosome"/>
    <property type="evidence" value="ECO:0007669"/>
    <property type="project" value="TreeGrafter"/>
</dbReference>
<dbReference type="InterPro" id="IPR015919">
    <property type="entry name" value="Cadherin-like_sf"/>
</dbReference>
<feature type="domain" description="F5/8 type C" evidence="6">
    <location>
        <begin position="804"/>
        <end position="942"/>
    </location>
</feature>
<keyword evidence="3" id="KW-0732">Signal</keyword>
<reference evidence="8" key="1">
    <citation type="submission" date="2017-02" db="EMBL/GenBank/DDBJ databases">
        <title>Tessaracoccus aquaemaris sp. nov., isolated from the intestine of a Korean rockfish, Sebastes schlegelii, in a marine aquaculture pond.</title>
        <authorList>
            <person name="Tak E.J."/>
            <person name="Bae J.-W."/>
        </authorList>
    </citation>
    <scope>NUCLEOTIDE SEQUENCE [LARGE SCALE GENOMIC DNA]</scope>
    <source>
        <strain evidence="8">NSG39</strain>
    </source>
</reference>
<dbReference type="SMR" id="A0A1Q2CND7"/>
<dbReference type="PANTHER" id="PTHR10030">
    <property type="entry name" value="ALPHA-L-FUCOSIDASE"/>
    <property type="match status" value="1"/>
</dbReference>
<dbReference type="InterPro" id="IPR017853">
    <property type="entry name" value="GH"/>
</dbReference>
<dbReference type="Pfam" id="PF01120">
    <property type="entry name" value="Alpha_L_fucos"/>
    <property type="match status" value="1"/>
</dbReference>
<evidence type="ECO:0000259" key="6">
    <source>
        <dbReference type="PROSITE" id="PS50022"/>
    </source>
</evidence>
<accession>A0A1Q2CND7</accession>
<evidence type="ECO:0000313" key="7">
    <source>
        <dbReference type="EMBL" id="AQP47631.1"/>
    </source>
</evidence>
<evidence type="ECO:0000256" key="4">
    <source>
        <dbReference type="ARBA" id="ARBA00022801"/>
    </source>
</evidence>
<dbReference type="Gene3D" id="3.20.20.80">
    <property type="entry name" value="Glycosidases"/>
    <property type="match status" value="1"/>
</dbReference>
<evidence type="ECO:0000313" key="8">
    <source>
        <dbReference type="Proteomes" id="UP000188145"/>
    </source>
</evidence>
<name>A0A1Q2CND7_9ACTN</name>
<dbReference type="InterPro" id="IPR013320">
    <property type="entry name" value="ConA-like_dom_sf"/>
</dbReference>
<dbReference type="PANTHER" id="PTHR10030:SF37">
    <property type="entry name" value="ALPHA-L-FUCOSIDASE-RELATED"/>
    <property type="match status" value="1"/>
</dbReference>
<proteinExistence type="inferred from homology"/>
<dbReference type="Pfam" id="PF05345">
    <property type="entry name" value="He_PIG"/>
    <property type="match status" value="2"/>
</dbReference>
<dbReference type="EC" id="3.2.1.51" evidence="2"/>
<dbReference type="GO" id="GO:0016139">
    <property type="term" value="P:glycoside catabolic process"/>
    <property type="evidence" value="ECO:0007669"/>
    <property type="project" value="TreeGrafter"/>
</dbReference>
<dbReference type="SUPFAM" id="SSF49899">
    <property type="entry name" value="Concanavalin A-like lectins/glucanases"/>
    <property type="match status" value="1"/>
</dbReference>
<dbReference type="InterPro" id="IPR013783">
    <property type="entry name" value="Ig-like_fold"/>
</dbReference>
<dbReference type="PROSITE" id="PS50022">
    <property type="entry name" value="FA58C_3"/>
    <property type="match status" value="1"/>
</dbReference>
<dbReference type="SUPFAM" id="SSF51445">
    <property type="entry name" value="(Trans)glycosidases"/>
    <property type="match status" value="1"/>
</dbReference>
<evidence type="ECO:0000256" key="5">
    <source>
        <dbReference type="ARBA" id="ARBA00023295"/>
    </source>
</evidence>
<dbReference type="GO" id="GO:0004560">
    <property type="term" value="F:alpha-L-fucosidase activity"/>
    <property type="evidence" value="ECO:0007669"/>
    <property type="project" value="InterPro"/>
</dbReference>
<dbReference type="STRING" id="1332264.BW730_09120"/>
<protein>
    <recommendedName>
        <fullName evidence="2">alpha-L-fucosidase</fullName>
        <ecNumber evidence="2">3.2.1.51</ecNumber>
    </recommendedName>
</protein>
<evidence type="ECO:0000256" key="1">
    <source>
        <dbReference type="ARBA" id="ARBA00007951"/>
    </source>
</evidence>
<dbReference type="AlphaFoldDB" id="A0A1Q2CND7"/>
<dbReference type="Gene3D" id="2.60.40.10">
    <property type="entry name" value="Immunoglobulins"/>
    <property type="match status" value="2"/>
</dbReference>
<dbReference type="InterPro" id="IPR057739">
    <property type="entry name" value="Glyco_hydro_29_N"/>
</dbReference>
<dbReference type="GO" id="GO:0006004">
    <property type="term" value="P:fucose metabolic process"/>
    <property type="evidence" value="ECO:0007669"/>
    <property type="project" value="TreeGrafter"/>
</dbReference>